<keyword evidence="6 7" id="KW-0472">Membrane</keyword>
<dbReference type="GO" id="GO:0005524">
    <property type="term" value="F:ATP binding"/>
    <property type="evidence" value="ECO:0007669"/>
    <property type="project" value="UniProtKB-KW"/>
</dbReference>
<dbReference type="InterPro" id="IPR011527">
    <property type="entry name" value="ABC1_TM_dom"/>
</dbReference>
<feature type="transmembrane region" description="Helical" evidence="7">
    <location>
        <begin position="292"/>
        <end position="318"/>
    </location>
</feature>
<dbReference type="EMBL" id="PDCK01000043">
    <property type="protein sequence ID" value="PRQ31615.1"/>
    <property type="molecule type" value="Genomic_DNA"/>
</dbReference>
<evidence type="ECO:0000256" key="7">
    <source>
        <dbReference type="SAM" id="Phobius"/>
    </source>
</evidence>
<evidence type="ECO:0000256" key="1">
    <source>
        <dbReference type="ARBA" id="ARBA00022448"/>
    </source>
</evidence>
<dbReference type="SUPFAM" id="SSF52540">
    <property type="entry name" value="P-loop containing nucleoside triphosphate hydrolases"/>
    <property type="match status" value="1"/>
</dbReference>
<dbReference type="PROSITE" id="PS50929">
    <property type="entry name" value="ABC_TM1F"/>
    <property type="match status" value="1"/>
</dbReference>
<dbReference type="AlphaFoldDB" id="A0A2P6QBR4"/>
<evidence type="ECO:0000256" key="3">
    <source>
        <dbReference type="ARBA" id="ARBA00022741"/>
    </source>
</evidence>
<dbReference type="InterPro" id="IPR027417">
    <property type="entry name" value="P-loop_NTPase"/>
</dbReference>
<dbReference type="InterPro" id="IPR017871">
    <property type="entry name" value="ABC_transporter-like_CS"/>
</dbReference>
<evidence type="ECO:0000256" key="4">
    <source>
        <dbReference type="ARBA" id="ARBA00022840"/>
    </source>
</evidence>
<feature type="transmembrane region" description="Helical" evidence="7">
    <location>
        <begin position="394"/>
        <end position="423"/>
    </location>
</feature>
<name>A0A2P6QBR4_ROSCH</name>
<keyword evidence="1" id="KW-0813">Transport</keyword>
<keyword evidence="5 7" id="KW-1133">Transmembrane helix</keyword>
<comment type="caution">
    <text evidence="9">The sequence shown here is derived from an EMBL/GenBank/DDBJ whole genome shotgun (WGS) entry which is preliminary data.</text>
</comment>
<dbReference type="GO" id="GO:0016887">
    <property type="term" value="F:ATP hydrolysis activity"/>
    <property type="evidence" value="ECO:0007669"/>
    <property type="project" value="InterPro"/>
</dbReference>
<dbReference type="InterPro" id="IPR036640">
    <property type="entry name" value="ABC1_TM_sf"/>
</dbReference>
<dbReference type="PANTHER" id="PTHR24223:SF181">
    <property type="entry name" value="ABC TRANSPORTER C FAMILY MEMBER 3"/>
    <property type="match status" value="1"/>
</dbReference>
<keyword evidence="3" id="KW-0547">Nucleotide-binding</keyword>
<evidence type="ECO:0000259" key="8">
    <source>
        <dbReference type="PROSITE" id="PS50929"/>
    </source>
</evidence>
<dbReference type="Gene3D" id="1.20.1560.10">
    <property type="entry name" value="ABC transporter type 1, transmembrane domain"/>
    <property type="match status" value="1"/>
</dbReference>
<reference evidence="9 10" key="1">
    <citation type="journal article" date="2018" name="Nat. Genet.">
        <title>The Rosa genome provides new insights in the design of modern roses.</title>
        <authorList>
            <person name="Bendahmane M."/>
        </authorList>
    </citation>
    <scope>NUCLEOTIDE SEQUENCE [LARGE SCALE GENOMIC DNA]</scope>
    <source>
        <strain evidence="10">cv. Old Blush</strain>
    </source>
</reference>
<feature type="transmembrane region" description="Helical" evidence="7">
    <location>
        <begin position="249"/>
        <end position="272"/>
    </location>
</feature>
<evidence type="ECO:0000256" key="5">
    <source>
        <dbReference type="ARBA" id="ARBA00022989"/>
    </source>
</evidence>
<organism evidence="9 10">
    <name type="scientific">Rosa chinensis</name>
    <name type="common">China rose</name>
    <dbReference type="NCBI Taxonomy" id="74649"/>
    <lineage>
        <taxon>Eukaryota</taxon>
        <taxon>Viridiplantae</taxon>
        <taxon>Streptophyta</taxon>
        <taxon>Embryophyta</taxon>
        <taxon>Tracheophyta</taxon>
        <taxon>Spermatophyta</taxon>
        <taxon>Magnoliopsida</taxon>
        <taxon>eudicotyledons</taxon>
        <taxon>Gunneridae</taxon>
        <taxon>Pentapetalae</taxon>
        <taxon>rosids</taxon>
        <taxon>fabids</taxon>
        <taxon>Rosales</taxon>
        <taxon>Rosaceae</taxon>
        <taxon>Rosoideae</taxon>
        <taxon>Rosoideae incertae sedis</taxon>
        <taxon>Rosa</taxon>
    </lineage>
</organism>
<feature type="transmembrane region" description="Helical" evidence="7">
    <location>
        <begin position="444"/>
        <end position="461"/>
    </location>
</feature>
<dbReference type="InterPro" id="IPR050173">
    <property type="entry name" value="ABC_transporter_C-like"/>
</dbReference>
<keyword evidence="4" id="KW-0067">ATP-binding</keyword>
<feature type="domain" description="ABC transmembrane type-1" evidence="8">
    <location>
        <begin position="253"/>
        <end position="396"/>
    </location>
</feature>
<accession>A0A2P6QBR4</accession>
<evidence type="ECO:0000256" key="2">
    <source>
        <dbReference type="ARBA" id="ARBA00022692"/>
    </source>
</evidence>
<dbReference type="Gramene" id="PRQ31615">
    <property type="protein sequence ID" value="PRQ31615"/>
    <property type="gene ID" value="RchiOBHm_Chr5g0037441"/>
</dbReference>
<dbReference type="PROSITE" id="PS00211">
    <property type="entry name" value="ABC_TRANSPORTER_1"/>
    <property type="match status" value="1"/>
</dbReference>
<keyword evidence="2 7" id="KW-0812">Transmembrane</keyword>
<dbReference type="OMA" id="EDECKLA"/>
<protein>
    <submittedName>
        <fullName evidence="9">Putative xenobiotic-transporting ATPase</fullName>
        <ecNumber evidence="9">3.6.3.44</ecNumber>
    </submittedName>
</protein>
<dbReference type="EC" id="3.6.3.44" evidence="9"/>
<dbReference type="Pfam" id="PF00005">
    <property type="entry name" value="ABC_tran"/>
    <property type="match status" value="1"/>
</dbReference>
<evidence type="ECO:0000313" key="10">
    <source>
        <dbReference type="Proteomes" id="UP000238479"/>
    </source>
</evidence>
<dbReference type="InterPro" id="IPR003439">
    <property type="entry name" value="ABC_transporter-like_ATP-bd"/>
</dbReference>
<dbReference type="Gene3D" id="3.40.50.300">
    <property type="entry name" value="P-loop containing nucleotide triphosphate hydrolases"/>
    <property type="match status" value="1"/>
</dbReference>
<gene>
    <name evidence="9" type="ORF">RchiOBHm_Chr5g0037441</name>
</gene>
<dbReference type="GO" id="GO:0140359">
    <property type="term" value="F:ABC-type transporter activity"/>
    <property type="evidence" value="ECO:0007669"/>
    <property type="project" value="InterPro"/>
</dbReference>
<dbReference type="STRING" id="74649.A0A2P6QBR4"/>
<dbReference type="Proteomes" id="UP000238479">
    <property type="component" value="Chromosome 5"/>
</dbReference>
<dbReference type="SUPFAM" id="SSF90123">
    <property type="entry name" value="ABC transporter transmembrane region"/>
    <property type="match status" value="1"/>
</dbReference>
<proteinExistence type="predicted"/>
<keyword evidence="10" id="KW-1185">Reference proteome</keyword>
<keyword evidence="9" id="KW-0378">Hydrolase</keyword>
<dbReference type="GO" id="GO:0016020">
    <property type="term" value="C:membrane"/>
    <property type="evidence" value="ECO:0007669"/>
    <property type="project" value="InterPro"/>
</dbReference>
<dbReference type="Pfam" id="PF00664">
    <property type="entry name" value="ABC_membrane"/>
    <property type="match status" value="1"/>
</dbReference>
<evidence type="ECO:0000313" key="9">
    <source>
        <dbReference type="EMBL" id="PRQ31615.1"/>
    </source>
</evidence>
<dbReference type="PANTHER" id="PTHR24223">
    <property type="entry name" value="ATP-BINDING CASSETTE SUB-FAMILY C"/>
    <property type="match status" value="1"/>
</dbReference>
<feature type="transmembrane region" description="Helical" evidence="7">
    <location>
        <begin position="367"/>
        <end position="388"/>
    </location>
</feature>
<evidence type="ECO:0000256" key="6">
    <source>
        <dbReference type="ARBA" id="ARBA00023136"/>
    </source>
</evidence>
<sequence length="462" mass="51280">MGEVPKIYGTLKLCGTKAYVSQSPWIQSGKIEQNILFGKEMDRERYEVVLEACSLKKDLEILSFGDQMVIGERGINLSGGQKQRIQIARALYQDANIYLFDDPFSAECLMGLLSSKIVIYVTHQVEFLHVADIVFVMKDGKFTQAGKFNDILNLGTDFMDLVGAHNEALSALDSVGVGPVEKTSISKEDNNSASTTGAVQKVDNRDVQDSKIDDLGVPKGQLVQEEEREKGKVGFSVYWKYITTAHGGALLPFILLAQILFQLLQIGSNSWMAWTTLVSADVKPTVTSSTLIIVYVALAVGSSFCILFRSLLLATAGYKTATIIFYKMHLCIFRAPMSFSDATPSRRILNRASTDQNAVDMNISNQIGAFAFSMIQLLGIIAVMSQVAWQVFIIFIHVIAACVWYQVILLTLSEFCYFLCLLIHMSHEIYFETNNVTNSGFSQFVLLCVCIIIVHGLYMLTC</sequence>